<dbReference type="AlphaFoldDB" id="A0A1I7X207"/>
<protein>
    <submittedName>
        <fullName evidence="2">Bestrophin homolog</fullName>
    </submittedName>
</protein>
<evidence type="ECO:0000313" key="2">
    <source>
        <dbReference type="WBParaSite" id="Hba_11473"/>
    </source>
</evidence>
<dbReference type="WBParaSite" id="Hba_11473">
    <property type="protein sequence ID" value="Hba_11473"/>
    <property type="gene ID" value="Hba_11473"/>
</dbReference>
<evidence type="ECO:0000313" key="1">
    <source>
        <dbReference type="Proteomes" id="UP000095283"/>
    </source>
</evidence>
<accession>A0A1I7X207</accession>
<sequence length="225" mass="26248">MGKLTIQYNIKESTLQLYIYCAAARCFINLACDMKCGNVGQHNEYSTIRLMQELMVDVLDHYHTRVWIYLFYIMSGFNDDVRLLIKWSIVCSVPDKSVIDKLRYIFLPNIFCWNLVRGSWIRFLKKLVKLESIIRLNMNQLAVTMLLREIWKRVLMLMIAFIGNVSQWISRASSKLCIGKDMFCMEKTLIVSQSAACAMDCTILDRAHTIRIEPLSAEVREQLNL</sequence>
<proteinExistence type="predicted"/>
<keyword evidence="1" id="KW-1185">Reference proteome</keyword>
<name>A0A1I7X207_HETBA</name>
<organism evidence="1 2">
    <name type="scientific">Heterorhabditis bacteriophora</name>
    <name type="common">Entomopathogenic nematode worm</name>
    <dbReference type="NCBI Taxonomy" id="37862"/>
    <lineage>
        <taxon>Eukaryota</taxon>
        <taxon>Metazoa</taxon>
        <taxon>Ecdysozoa</taxon>
        <taxon>Nematoda</taxon>
        <taxon>Chromadorea</taxon>
        <taxon>Rhabditida</taxon>
        <taxon>Rhabditina</taxon>
        <taxon>Rhabditomorpha</taxon>
        <taxon>Strongyloidea</taxon>
        <taxon>Heterorhabditidae</taxon>
        <taxon>Heterorhabditis</taxon>
    </lineage>
</organism>
<reference evidence="2" key="1">
    <citation type="submission" date="2016-11" db="UniProtKB">
        <authorList>
            <consortium name="WormBaseParasite"/>
        </authorList>
    </citation>
    <scope>IDENTIFICATION</scope>
</reference>
<dbReference type="Proteomes" id="UP000095283">
    <property type="component" value="Unplaced"/>
</dbReference>